<evidence type="ECO:0000256" key="3">
    <source>
        <dbReference type="ARBA" id="ARBA00022777"/>
    </source>
</evidence>
<feature type="transmembrane region" description="Helical" evidence="6">
    <location>
        <begin position="423"/>
        <end position="443"/>
    </location>
</feature>
<feature type="compositionally biased region" description="Low complexity" evidence="5">
    <location>
        <begin position="315"/>
        <end position="365"/>
    </location>
</feature>
<dbReference type="GO" id="GO:0004674">
    <property type="term" value="F:protein serine/threonine kinase activity"/>
    <property type="evidence" value="ECO:0007669"/>
    <property type="project" value="UniProtKB-EC"/>
</dbReference>
<organism evidence="8 9">
    <name type="scientific">Sorangium cellulosum</name>
    <name type="common">Polyangium cellulosum</name>
    <dbReference type="NCBI Taxonomy" id="56"/>
    <lineage>
        <taxon>Bacteria</taxon>
        <taxon>Pseudomonadati</taxon>
        <taxon>Myxococcota</taxon>
        <taxon>Polyangia</taxon>
        <taxon>Polyangiales</taxon>
        <taxon>Polyangiaceae</taxon>
        <taxon>Sorangium</taxon>
    </lineage>
</organism>
<protein>
    <submittedName>
        <fullName evidence="8">Protein kinase</fullName>
        <ecNumber evidence="8">2.7.11.1</ecNumber>
    </submittedName>
</protein>
<dbReference type="Gene3D" id="3.30.200.20">
    <property type="entry name" value="Phosphorylase Kinase, domain 1"/>
    <property type="match status" value="1"/>
</dbReference>
<name>A0A4P2QN83_SORCE</name>
<evidence type="ECO:0000256" key="6">
    <source>
        <dbReference type="SAM" id="Phobius"/>
    </source>
</evidence>
<dbReference type="CDD" id="cd14014">
    <property type="entry name" value="STKc_PknB_like"/>
    <property type="match status" value="1"/>
</dbReference>
<keyword evidence="3 8" id="KW-0418">Kinase</keyword>
<evidence type="ECO:0000313" key="8">
    <source>
        <dbReference type="EMBL" id="AUX31520.1"/>
    </source>
</evidence>
<dbReference type="PANTHER" id="PTHR43289">
    <property type="entry name" value="MITOGEN-ACTIVATED PROTEIN KINASE KINASE KINASE 20-RELATED"/>
    <property type="match status" value="1"/>
</dbReference>
<feature type="region of interest" description="Disordered" evidence="5">
    <location>
        <begin position="454"/>
        <end position="561"/>
    </location>
</feature>
<sequence length="561" mass="57023">MSATLADGTVFAHRYRVVRLLAVGAMGSVYEAVHLETNRRRALKVMHAYLFQSEEMRSRFKREAQITADIESEYIVDVFDAGIDDATGMPFLVMELLRGEELGQRLKRLGRLPPGEVATYLQQTASALDRTHAAAIIHRDLKPENLFVTQRDDGTPRMKILDFGVAKLLAEGGTAAGLTRSLGTPIYMAPEQFRVDTKLTSAVDIYALGMIAYTLLVGTPYWSPEALSAGDVIAFALVVVHGPQEPPVKRAMAHRVVLPPGFDAWFAKAAAVDPAARFRTASEAAQALSEVLGFAAASSGPLPHPSAPSWSLASAPTPALATPAPGTTAPGMTAPGTTAPGMTAPGTAAPGMTAPGTAAPGMPAPGMTAPVLMTPAMTSVAPLGPEHPARAPGVPLAATMMETSMTSVPAGPLAPAKPGRAPLVAAAAVLGLGVLVIAGSWLLTRTGAEPAVAASPEAAAQDAGAPGAAVSPAPTAGPSASTEPSAAVADPSAAVADPSAAAAEPSAPEPEAAAPATSASASAGPAARRPASAPPKAPPRPAPSERRGSSTRPKVPLLGRE</sequence>
<proteinExistence type="predicted"/>
<feature type="domain" description="Protein kinase" evidence="7">
    <location>
        <begin position="15"/>
        <end position="292"/>
    </location>
</feature>
<dbReference type="Gene3D" id="1.10.510.10">
    <property type="entry name" value="Transferase(Phosphotransferase) domain 1"/>
    <property type="match status" value="1"/>
</dbReference>
<dbReference type="InterPro" id="IPR000719">
    <property type="entry name" value="Prot_kinase_dom"/>
</dbReference>
<dbReference type="PANTHER" id="PTHR43289:SF6">
    <property type="entry name" value="SERINE_THREONINE-PROTEIN KINASE NEKL-3"/>
    <property type="match status" value="1"/>
</dbReference>
<dbReference type="EC" id="2.7.11.1" evidence="8"/>
<dbReference type="InterPro" id="IPR011009">
    <property type="entry name" value="Kinase-like_dom_sf"/>
</dbReference>
<evidence type="ECO:0000256" key="5">
    <source>
        <dbReference type="SAM" id="MobiDB-lite"/>
    </source>
</evidence>
<accession>A0A4P2QN83</accession>
<dbReference type="EMBL" id="CP012672">
    <property type="protein sequence ID" value="AUX31520.1"/>
    <property type="molecule type" value="Genomic_DNA"/>
</dbReference>
<keyword evidence="1 8" id="KW-0808">Transferase</keyword>
<dbReference type="SUPFAM" id="SSF56112">
    <property type="entry name" value="Protein kinase-like (PK-like)"/>
    <property type="match status" value="1"/>
</dbReference>
<keyword evidence="6" id="KW-0812">Transmembrane</keyword>
<dbReference type="AlphaFoldDB" id="A0A4P2QN83"/>
<feature type="compositionally biased region" description="Pro residues" evidence="5">
    <location>
        <begin position="532"/>
        <end position="542"/>
    </location>
</feature>
<dbReference type="PROSITE" id="PS50011">
    <property type="entry name" value="PROTEIN_KINASE_DOM"/>
    <property type="match status" value="1"/>
</dbReference>
<keyword evidence="6" id="KW-1133">Transmembrane helix</keyword>
<reference evidence="8 9" key="1">
    <citation type="submission" date="2015-09" db="EMBL/GenBank/DDBJ databases">
        <title>Sorangium comparison.</title>
        <authorList>
            <person name="Zaburannyi N."/>
            <person name="Bunk B."/>
            <person name="Overmann J."/>
            <person name="Mueller R."/>
        </authorList>
    </citation>
    <scope>NUCLEOTIDE SEQUENCE [LARGE SCALE GENOMIC DNA]</scope>
    <source>
        <strain evidence="8 9">So ce836</strain>
    </source>
</reference>
<feature type="compositionally biased region" description="Low complexity" evidence="5">
    <location>
        <begin position="454"/>
        <end position="531"/>
    </location>
</feature>
<keyword evidence="4" id="KW-0067">ATP-binding</keyword>
<dbReference type="Proteomes" id="UP000295497">
    <property type="component" value="Chromosome"/>
</dbReference>
<keyword evidence="2" id="KW-0547">Nucleotide-binding</keyword>
<evidence type="ECO:0000256" key="1">
    <source>
        <dbReference type="ARBA" id="ARBA00022679"/>
    </source>
</evidence>
<dbReference type="RefSeq" id="WP_129575301.1">
    <property type="nucleotide sequence ID" value="NZ_CP012672.1"/>
</dbReference>
<keyword evidence="6" id="KW-0472">Membrane</keyword>
<gene>
    <name evidence="8" type="ORF">SOCE836_036510</name>
</gene>
<evidence type="ECO:0000256" key="2">
    <source>
        <dbReference type="ARBA" id="ARBA00022741"/>
    </source>
</evidence>
<dbReference type="SMART" id="SM00220">
    <property type="entry name" value="S_TKc"/>
    <property type="match status" value="1"/>
</dbReference>
<dbReference type="PROSITE" id="PS00108">
    <property type="entry name" value="PROTEIN_KINASE_ST"/>
    <property type="match status" value="1"/>
</dbReference>
<dbReference type="Pfam" id="PF00069">
    <property type="entry name" value="Pkinase"/>
    <property type="match status" value="1"/>
</dbReference>
<feature type="region of interest" description="Disordered" evidence="5">
    <location>
        <begin position="305"/>
        <end position="365"/>
    </location>
</feature>
<evidence type="ECO:0000256" key="4">
    <source>
        <dbReference type="ARBA" id="ARBA00022840"/>
    </source>
</evidence>
<dbReference type="GO" id="GO:0005524">
    <property type="term" value="F:ATP binding"/>
    <property type="evidence" value="ECO:0007669"/>
    <property type="project" value="UniProtKB-KW"/>
</dbReference>
<evidence type="ECO:0000313" key="9">
    <source>
        <dbReference type="Proteomes" id="UP000295497"/>
    </source>
</evidence>
<dbReference type="InterPro" id="IPR008271">
    <property type="entry name" value="Ser/Thr_kinase_AS"/>
</dbReference>
<evidence type="ECO:0000259" key="7">
    <source>
        <dbReference type="PROSITE" id="PS50011"/>
    </source>
</evidence>